<evidence type="ECO:0000313" key="2">
    <source>
        <dbReference type="EMBL" id="MQS16100.1"/>
    </source>
</evidence>
<dbReference type="EMBL" id="WBOF01000002">
    <property type="protein sequence ID" value="MQS16100.1"/>
    <property type="molecule type" value="Genomic_DNA"/>
</dbReference>
<evidence type="ECO:0000256" key="1">
    <source>
        <dbReference type="SAM" id="MobiDB-lite"/>
    </source>
</evidence>
<keyword evidence="3" id="KW-1185">Reference proteome</keyword>
<protein>
    <submittedName>
        <fullName evidence="2">Uncharacterized protein</fullName>
    </submittedName>
</protein>
<reference evidence="2 3" key="1">
    <citation type="submission" date="2019-09" db="EMBL/GenBank/DDBJ databases">
        <title>Genome Sequences of Streptomyces kaniharaensis ATCC 21070.</title>
        <authorList>
            <person name="Zhu W."/>
            <person name="De Crecy-Lagard V."/>
            <person name="Richards N.G."/>
        </authorList>
    </citation>
    <scope>NUCLEOTIDE SEQUENCE [LARGE SCALE GENOMIC DNA]</scope>
    <source>
        <strain evidence="2 3">SF-557</strain>
    </source>
</reference>
<feature type="compositionally biased region" description="Basic and acidic residues" evidence="1">
    <location>
        <begin position="71"/>
        <end position="81"/>
    </location>
</feature>
<comment type="caution">
    <text evidence="2">The sequence shown here is derived from an EMBL/GenBank/DDBJ whole genome shotgun (WGS) entry which is preliminary data.</text>
</comment>
<accession>A0A6N7KX45</accession>
<organism evidence="2 3">
    <name type="scientific">Streptomyces kaniharaensis</name>
    <dbReference type="NCBI Taxonomy" id="212423"/>
    <lineage>
        <taxon>Bacteria</taxon>
        <taxon>Bacillati</taxon>
        <taxon>Actinomycetota</taxon>
        <taxon>Actinomycetes</taxon>
        <taxon>Kitasatosporales</taxon>
        <taxon>Streptomycetaceae</taxon>
        <taxon>Streptomyces</taxon>
    </lineage>
</organism>
<proteinExistence type="predicted"/>
<evidence type="ECO:0000313" key="3">
    <source>
        <dbReference type="Proteomes" id="UP000450000"/>
    </source>
</evidence>
<dbReference type="RefSeq" id="WP_153466850.1">
    <property type="nucleotide sequence ID" value="NZ_WBOF01000002.1"/>
</dbReference>
<gene>
    <name evidence="2" type="ORF">F7Q99_28645</name>
</gene>
<feature type="region of interest" description="Disordered" evidence="1">
    <location>
        <begin position="55"/>
        <end position="81"/>
    </location>
</feature>
<dbReference type="AlphaFoldDB" id="A0A6N7KX45"/>
<dbReference type="Proteomes" id="UP000450000">
    <property type="component" value="Unassembled WGS sequence"/>
</dbReference>
<name>A0A6N7KX45_9ACTN</name>
<sequence>MGCECACGRLRQTLDGAGTRFVFLGKQYGIRPNGRQTLTDALDNPDGDELLAVERAEADRARPSFRARAGSRGEAHRQSRR</sequence>